<proteinExistence type="predicted"/>
<name>A0ACB8FK28_9SAUR</name>
<dbReference type="EMBL" id="CM037617">
    <property type="protein sequence ID" value="KAH8005409.1"/>
    <property type="molecule type" value="Genomic_DNA"/>
</dbReference>
<evidence type="ECO:0000313" key="2">
    <source>
        <dbReference type="Proteomes" id="UP000827872"/>
    </source>
</evidence>
<sequence>MAEGHGGRSLLLLWLSPLFLGLAVGCSGPLRWPVPYRRFDSRPPVDPFCQARYAFCPTGTSIPVMNDKDVFEVYRLQAPVWEFKYGDLLGQLRIMHDAVGFKNSLTGKNYDGVV</sequence>
<reference evidence="1" key="1">
    <citation type="submission" date="2021-08" db="EMBL/GenBank/DDBJ databases">
        <title>The first chromosome-level gecko genome reveals the dynamic sex chromosomes of Neotropical dwarf geckos (Sphaerodactylidae: Sphaerodactylus).</title>
        <authorList>
            <person name="Pinto B.J."/>
            <person name="Keating S.E."/>
            <person name="Gamble T."/>
        </authorList>
    </citation>
    <scope>NUCLEOTIDE SEQUENCE</scope>
    <source>
        <strain evidence="1">TG3544</strain>
    </source>
</reference>
<keyword evidence="2" id="KW-1185">Reference proteome</keyword>
<organism evidence="1 2">
    <name type="scientific">Sphaerodactylus townsendi</name>
    <dbReference type="NCBI Taxonomy" id="933632"/>
    <lineage>
        <taxon>Eukaryota</taxon>
        <taxon>Metazoa</taxon>
        <taxon>Chordata</taxon>
        <taxon>Craniata</taxon>
        <taxon>Vertebrata</taxon>
        <taxon>Euteleostomi</taxon>
        <taxon>Lepidosauria</taxon>
        <taxon>Squamata</taxon>
        <taxon>Bifurcata</taxon>
        <taxon>Gekkota</taxon>
        <taxon>Sphaerodactylidae</taxon>
        <taxon>Sphaerodactylus</taxon>
    </lineage>
</organism>
<evidence type="ECO:0000313" key="1">
    <source>
        <dbReference type="EMBL" id="KAH8005409.1"/>
    </source>
</evidence>
<dbReference type="Proteomes" id="UP000827872">
    <property type="component" value="Linkage Group LG04"/>
</dbReference>
<comment type="caution">
    <text evidence="1">The sequence shown here is derived from an EMBL/GenBank/DDBJ whole genome shotgun (WGS) entry which is preliminary data.</text>
</comment>
<accession>A0ACB8FK28</accession>
<protein>
    <submittedName>
        <fullName evidence="1">Ceroid-lipofuscinosis neuronal protein 5</fullName>
    </submittedName>
</protein>
<gene>
    <name evidence="1" type="primary">CLN5</name>
    <name evidence="1" type="ORF">K3G42_027109</name>
</gene>